<dbReference type="InterPro" id="IPR028163">
    <property type="entry name" value="HAUS_6_N"/>
</dbReference>
<evidence type="ECO:0000313" key="3">
    <source>
        <dbReference type="EMBL" id="OAA35960.1"/>
    </source>
</evidence>
<evidence type="ECO:0000259" key="2">
    <source>
        <dbReference type="Pfam" id="PF14661"/>
    </source>
</evidence>
<dbReference type="AlphaFoldDB" id="A0A166XM06"/>
<gene>
    <name evidence="3" type="ORF">NOR_07768</name>
</gene>
<dbReference type="EMBL" id="AZHC01000038">
    <property type="protein sequence ID" value="OAA35960.1"/>
    <property type="molecule type" value="Genomic_DNA"/>
</dbReference>
<evidence type="ECO:0000256" key="1">
    <source>
        <dbReference type="SAM" id="MobiDB-lite"/>
    </source>
</evidence>
<dbReference type="OMA" id="RVHCVEW"/>
<protein>
    <recommendedName>
        <fullName evidence="2">HAUS augmin-like complex subunit 6 N-terminal domain-containing protein</fullName>
    </recommendedName>
</protein>
<feature type="region of interest" description="Disordered" evidence="1">
    <location>
        <begin position="1"/>
        <end position="31"/>
    </location>
</feature>
<feature type="compositionally biased region" description="Basic and acidic residues" evidence="1">
    <location>
        <begin position="634"/>
        <end position="644"/>
    </location>
</feature>
<feature type="region of interest" description="Disordered" evidence="1">
    <location>
        <begin position="436"/>
        <end position="518"/>
    </location>
</feature>
<reference evidence="3 4" key="1">
    <citation type="journal article" date="2016" name="Genome Biol. Evol.">
        <title>Divergent and convergent evolution of fungal pathogenicity.</title>
        <authorList>
            <person name="Shang Y."/>
            <person name="Xiao G."/>
            <person name="Zheng P."/>
            <person name="Cen K."/>
            <person name="Zhan S."/>
            <person name="Wang C."/>
        </authorList>
    </citation>
    <scope>NUCLEOTIDE SEQUENCE [LARGE SCALE GENOMIC DNA]</scope>
    <source>
        <strain evidence="3 4">RCEF 4871</strain>
    </source>
</reference>
<feature type="compositionally biased region" description="Polar residues" evidence="1">
    <location>
        <begin position="466"/>
        <end position="478"/>
    </location>
</feature>
<feature type="domain" description="HAUS augmin-like complex subunit 6 N-terminal" evidence="2">
    <location>
        <begin position="44"/>
        <end position="274"/>
    </location>
</feature>
<dbReference type="OrthoDB" id="5575722at2759"/>
<comment type="caution">
    <text evidence="3">The sequence shown here is derived from an EMBL/GenBank/DDBJ whole genome shotgun (WGS) entry which is preliminary data.</text>
</comment>
<organism evidence="3 4">
    <name type="scientific">Metarhizium rileyi (strain RCEF 4871)</name>
    <name type="common">Nomuraea rileyi</name>
    <dbReference type="NCBI Taxonomy" id="1649241"/>
    <lineage>
        <taxon>Eukaryota</taxon>
        <taxon>Fungi</taxon>
        <taxon>Dikarya</taxon>
        <taxon>Ascomycota</taxon>
        <taxon>Pezizomycotina</taxon>
        <taxon>Sordariomycetes</taxon>
        <taxon>Hypocreomycetidae</taxon>
        <taxon>Hypocreales</taxon>
        <taxon>Clavicipitaceae</taxon>
        <taxon>Metarhizium</taxon>
    </lineage>
</organism>
<evidence type="ECO:0000313" key="4">
    <source>
        <dbReference type="Proteomes" id="UP000243498"/>
    </source>
</evidence>
<sequence>MATVQPRTRSRVNCTRPATRTRPVTSSTNSTHANGAGLSALSVLSTNLRLLNLDILPDWPGLSVDTFTGSGVHGQKRRVHCIEWVLVRLFELWDAEAFSKLKPFFPPADQIQSINLRSALLRGLETAKKNGVLGRDTIIRKTMLDDCKGERLEEVLAHFSTAVLKKVLEEDLRASAAHPPVAVRLVFENRGYNGDNSELNTLVLVHKSSLRLFLDEKNNTRDMYHDFADLLNVKERGVARRTEAIRAKEADPNRDTLSNNAREEMRRLVRNNWSGNEKWMHTLVRGDSDEKGTGLLAMPFERVWRGLQQQLLAEIEQSSAGLLEQLDKRVWAQKERLARWDAFRKETFDQPNPGPVSPLKQRPVEKKSSKGIDFNFTSHSELQIGWGVNMGMGFGKNPKFTSEYEELVEGLKRELSRIKVVDLTVLDILRRKHSAQRLRRSLEHSSDGAEAVSELSELEDEPYEPVSTSFPVRTNRTKLASLRRHPVKPQITHSEVLYRSTSTASSNSPPHERPPQKQQFYLPPVEDFDNVESPPSPTQTAADRILSSINYASPSPSTRIKQRPALTLAQRTRLSMAGKHSPFLDEETELPFRPPVTGNKHGPTPPSEPESQPADSEPTDLVSRTRLSMAGFEEAQKKAQLERRKSLRKSKAFPRKEGSYFPKVDEEQVEKGRAELTEELMMEEDMEAVFKSRPRIKASPLATPTREWDNE</sequence>
<feature type="compositionally biased region" description="Basic and acidic residues" evidence="1">
    <location>
        <begin position="654"/>
        <end position="667"/>
    </location>
</feature>
<feature type="compositionally biased region" description="Polar residues" evidence="1">
    <location>
        <begin position="499"/>
        <end position="509"/>
    </location>
</feature>
<dbReference type="STRING" id="1081105.A0A166XM06"/>
<accession>A0A166XM06</accession>
<name>A0A166XM06_METRR</name>
<dbReference type="Pfam" id="PF14661">
    <property type="entry name" value="HAUS6_N"/>
    <property type="match status" value="1"/>
</dbReference>
<feature type="region of interest" description="Disordered" evidence="1">
    <location>
        <begin position="691"/>
        <end position="711"/>
    </location>
</feature>
<proteinExistence type="predicted"/>
<keyword evidence="4" id="KW-1185">Reference proteome</keyword>
<feature type="region of interest" description="Disordered" evidence="1">
    <location>
        <begin position="579"/>
        <end position="667"/>
    </location>
</feature>
<dbReference type="Proteomes" id="UP000243498">
    <property type="component" value="Unassembled WGS sequence"/>
</dbReference>